<reference evidence="2" key="1">
    <citation type="journal article" date="2017" name="Nat. Commun.">
        <title>The asparagus genome sheds light on the origin and evolution of a young Y chromosome.</title>
        <authorList>
            <person name="Harkess A."/>
            <person name="Zhou J."/>
            <person name="Xu C."/>
            <person name="Bowers J.E."/>
            <person name="Van der Hulst R."/>
            <person name="Ayyampalayam S."/>
            <person name="Mercati F."/>
            <person name="Riccardi P."/>
            <person name="McKain M.R."/>
            <person name="Kakrana A."/>
            <person name="Tang H."/>
            <person name="Ray J."/>
            <person name="Groenendijk J."/>
            <person name="Arikit S."/>
            <person name="Mathioni S.M."/>
            <person name="Nakano M."/>
            <person name="Shan H."/>
            <person name="Telgmann-Rauber A."/>
            <person name="Kanno A."/>
            <person name="Yue Z."/>
            <person name="Chen H."/>
            <person name="Li W."/>
            <person name="Chen Y."/>
            <person name="Xu X."/>
            <person name="Zhang Y."/>
            <person name="Luo S."/>
            <person name="Chen H."/>
            <person name="Gao J."/>
            <person name="Mao Z."/>
            <person name="Pires J.C."/>
            <person name="Luo M."/>
            <person name="Kudrna D."/>
            <person name="Wing R.A."/>
            <person name="Meyers B.C."/>
            <person name="Yi K."/>
            <person name="Kong H."/>
            <person name="Lavrijsen P."/>
            <person name="Sunseri F."/>
            <person name="Falavigna A."/>
            <person name="Ye Y."/>
            <person name="Leebens-Mack J.H."/>
            <person name="Chen G."/>
        </authorList>
    </citation>
    <scope>NUCLEOTIDE SEQUENCE [LARGE SCALE GENOMIC DNA]</scope>
    <source>
        <strain evidence="2">cv. DH0086</strain>
    </source>
</reference>
<name>A0A5P1E460_ASPOF</name>
<evidence type="ECO:0000313" key="1">
    <source>
        <dbReference type="EMBL" id="ONK56225.1"/>
    </source>
</evidence>
<evidence type="ECO:0000313" key="2">
    <source>
        <dbReference type="Proteomes" id="UP000243459"/>
    </source>
</evidence>
<sequence>MRSFRCSWELSNRSMKIQQSHEMVVVLIAKIETGVCTVGALHQADFTALRVAATTWHAELWSEMMWRVE</sequence>
<gene>
    <name evidence="1" type="ORF">A4U43_C10F5410</name>
</gene>
<dbReference type="EMBL" id="CM007390">
    <property type="protein sequence ID" value="ONK56225.1"/>
    <property type="molecule type" value="Genomic_DNA"/>
</dbReference>
<dbReference type="Proteomes" id="UP000243459">
    <property type="component" value="Chromosome 10"/>
</dbReference>
<proteinExistence type="predicted"/>
<dbReference type="AlphaFoldDB" id="A0A5P1E460"/>
<accession>A0A5P1E460</accession>
<dbReference type="Gramene" id="ONK56225">
    <property type="protein sequence ID" value="ONK56225"/>
    <property type="gene ID" value="A4U43_C10F5410"/>
</dbReference>
<organism evidence="1 2">
    <name type="scientific">Asparagus officinalis</name>
    <name type="common">Garden asparagus</name>
    <dbReference type="NCBI Taxonomy" id="4686"/>
    <lineage>
        <taxon>Eukaryota</taxon>
        <taxon>Viridiplantae</taxon>
        <taxon>Streptophyta</taxon>
        <taxon>Embryophyta</taxon>
        <taxon>Tracheophyta</taxon>
        <taxon>Spermatophyta</taxon>
        <taxon>Magnoliopsida</taxon>
        <taxon>Liliopsida</taxon>
        <taxon>Asparagales</taxon>
        <taxon>Asparagaceae</taxon>
        <taxon>Asparagoideae</taxon>
        <taxon>Asparagus</taxon>
    </lineage>
</organism>
<protein>
    <submittedName>
        <fullName evidence="1">Uncharacterized protein</fullName>
    </submittedName>
</protein>
<keyword evidence="2" id="KW-1185">Reference proteome</keyword>